<sequence length="69" mass="7656">MCNTFSEVDRIGGLSQQLCSEEDKEQACEYLLSFIVAGLERLVANNKQNLSHSLSVLNSLNPLDNTPEK</sequence>
<evidence type="ECO:0000313" key="2">
    <source>
        <dbReference type="Proteomes" id="UP001139171"/>
    </source>
</evidence>
<evidence type="ECO:0000313" key="1">
    <source>
        <dbReference type="EMBL" id="MCD1127625.1"/>
    </source>
</evidence>
<reference evidence="1" key="1">
    <citation type="submission" date="2021-11" db="EMBL/GenBank/DDBJ databases">
        <title>Jinshanibacter sp. isolated from one year old Eriocheir sinensis.</title>
        <authorList>
            <person name="Li J.-Y."/>
            <person name="He W."/>
            <person name="Gao T.-H."/>
        </authorList>
    </citation>
    <scope>NUCLEOTIDE SEQUENCE</scope>
    <source>
        <strain evidence="1">LJY008</strain>
    </source>
</reference>
<gene>
    <name evidence="1" type="ORF">LPW36_16820</name>
</gene>
<dbReference type="Gene3D" id="1.10.357.10">
    <property type="entry name" value="Tetracycline Repressor, domain 2"/>
    <property type="match status" value="1"/>
</dbReference>
<proteinExistence type="predicted"/>
<name>A0A9X1SM73_9GAMM</name>
<dbReference type="EMBL" id="JAJNAG010000067">
    <property type="protein sequence ID" value="MCD1127625.1"/>
    <property type="molecule type" value="Genomic_DNA"/>
</dbReference>
<comment type="caution">
    <text evidence="1">The sequence shown here is derived from an EMBL/GenBank/DDBJ whole genome shotgun (WGS) entry which is preliminary data.</text>
</comment>
<organism evidence="1 2">
    <name type="scientific">Limnobaculum eriocheiris</name>
    <dbReference type="NCBI Taxonomy" id="2897391"/>
    <lineage>
        <taxon>Bacteria</taxon>
        <taxon>Pseudomonadati</taxon>
        <taxon>Pseudomonadota</taxon>
        <taxon>Gammaproteobacteria</taxon>
        <taxon>Enterobacterales</taxon>
        <taxon>Budviciaceae</taxon>
        <taxon>Limnobaculum</taxon>
    </lineage>
</organism>
<protein>
    <submittedName>
        <fullName evidence="1">Uncharacterized protein</fullName>
    </submittedName>
</protein>
<dbReference type="Proteomes" id="UP001139171">
    <property type="component" value="Unassembled WGS sequence"/>
</dbReference>
<keyword evidence="2" id="KW-1185">Reference proteome</keyword>
<accession>A0A9X1SM73</accession>
<dbReference type="RefSeq" id="WP_230611672.1">
    <property type="nucleotide sequence ID" value="NZ_JAJNAG010000067.1"/>
</dbReference>
<dbReference type="AlphaFoldDB" id="A0A9X1SM73"/>